<sequence length="340" mass="37257">MAKKQSRLTLAKLAELAGVSTSTASRALKDNPLIKQQTRDKVKALARQHNFSINTAASRLRTRKTHVIAVILNLIEHTEQSVTDPFLLKIVGDLNMALNARGYELLLSNSFMATDDWANYFIGSQRADGIIVIGQGKTSAKIDAAADAGVPLVVWGEPKTAARYPVVGGDNLFGGHESTWYLLNHGCRRILFLGDPEHAEMRHRHQGYLNALTEHGIEPDPALTASIDITSTAAYDFINQHIREHGLNFDGIVCVSDMVALGALKALKERYVGIPQDVSIVGYDDIALAELMHPSLTTVRQNTQQAAEMMVNELIKQLEGQSAASQVVETRLIVRRSTAQ</sequence>
<dbReference type="Pfam" id="PF00356">
    <property type="entry name" value="LacI"/>
    <property type="match status" value="1"/>
</dbReference>
<accession>A0AA94EFV6</accession>
<dbReference type="GO" id="GO:0000976">
    <property type="term" value="F:transcription cis-regulatory region binding"/>
    <property type="evidence" value="ECO:0007669"/>
    <property type="project" value="TreeGrafter"/>
</dbReference>
<dbReference type="RefSeq" id="WP_105306510.1">
    <property type="nucleotide sequence ID" value="NZ_PIPS01000002.1"/>
</dbReference>
<dbReference type="AlphaFoldDB" id="A0AA94EFV6"/>
<evidence type="ECO:0000313" key="6">
    <source>
        <dbReference type="Proteomes" id="UP000286680"/>
    </source>
</evidence>
<dbReference type="EMBL" id="PIPS01000002">
    <property type="protein sequence ID" value="RUO43428.1"/>
    <property type="molecule type" value="Genomic_DNA"/>
</dbReference>
<keyword evidence="6" id="KW-1185">Reference proteome</keyword>
<dbReference type="GO" id="GO:0003700">
    <property type="term" value="F:DNA-binding transcription factor activity"/>
    <property type="evidence" value="ECO:0007669"/>
    <property type="project" value="TreeGrafter"/>
</dbReference>
<dbReference type="InterPro" id="IPR028082">
    <property type="entry name" value="Peripla_BP_I"/>
</dbReference>
<evidence type="ECO:0000313" key="5">
    <source>
        <dbReference type="EMBL" id="RUO43428.1"/>
    </source>
</evidence>
<dbReference type="SMART" id="SM00354">
    <property type="entry name" value="HTH_LACI"/>
    <property type="match status" value="1"/>
</dbReference>
<dbReference type="InterPro" id="IPR000843">
    <property type="entry name" value="HTH_LacI"/>
</dbReference>
<dbReference type="Proteomes" id="UP000286680">
    <property type="component" value="Unassembled WGS sequence"/>
</dbReference>
<dbReference type="PANTHER" id="PTHR30146:SF120">
    <property type="entry name" value="ALANINE RACEMASE"/>
    <property type="match status" value="1"/>
</dbReference>
<evidence type="ECO:0000256" key="3">
    <source>
        <dbReference type="ARBA" id="ARBA00023163"/>
    </source>
</evidence>
<dbReference type="SUPFAM" id="SSF53822">
    <property type="entry name" value="Periplasmic binding protein-like I"/>
    <property type="match status" value="1"/>
</dbReference>
<dbReference type="Pfam" id="PF13377">
    <property type="entry name" value="Peripla_BP_3"/>
    <property type="match status" value="1"/>
</dbReference>
<keyword evidence="2" id="KW-0238">DNA-binding</keyword>
<keyword evidence="1" id="KW-0805">Transcription regulation</keyword>
<proteinExistence type="predicted"/>
<gene>
    <name evidence="5" type="ORF">CWE23_08765</name>
</gene>
<dbReference type="CDD" id="cd01392">
    <property type="entry name" value="HTH_LacI"/>
    <property type="match status" value="1"/>
</dbReference>
<feature type="domain" description="HTH lacI-type" evidence="4">
    <location>
        <begin position="8"/>
        <end position="62"/>
    </location>
</feature>
<evidence type="ECO:0000256" key="1">
    <source>
        <dbReference type="ARBA" id="ARBA00023015"/>
    </source>
</evidence>
<organism evidence="5 6">
    <name type="scientific">Idiomarina aquatica</name>
    <dbReference type="NCBI Taxonomy" id="1327752"/>
    <lineage>
        <taxon>Bacteria</taxon>
        <taxon>Pseudomonadati</taxon>
        <taxon>Pseudomonadota</taxon>
        <taxon>Gammaproteobacteria</taxon>
        <taxon>Alteromonadales</taxon>
        <taxon>Idiomarinaceae</taxon>
        <taxon>Idiomarina</taxon>
    </lineage>
</organism>
<dbReference type="PROSITE" id="PS50932">
    <property type="entry name" value="HTH_LACI_2"/>
    <property type="match status" value="1"/>
</dbReference>
<protein>
    <submittedName>
        <fullName evidence="5">LacI family transcriptional regulator</fullName>
    </submittedName>
</protein>
<comment type="caution">
    <text evidence="5">The sequence shown here is derived from an EMBL/GenBank/DDBJ whole genome shotgun (WGS) entry which is preliminary data.</text>
</comment>
<dbReference type="InterPro" id="IPR046335">
    <property type="entry name" value="LacI/GalR-like_sensor"/>
</dbReference>
<dbReference type="PANTHER" id="PTHR30146">
    <property type="entry name" value="LACI-RELATED TRANSCRIPTIONAL REPRESSOR"/>
    <property type="match status" value="1"/>
</dbReference>
<dbReference type="Gene3D" id="1.10.260.40">
    <property type="entry name" value="lambda repressor-like DNA-binding domains"/>
    <property type="match status" value="1"/>
</dbReference>
<name>A0AA94EFV6_9GAMM</name>
<dbReference type="SUPFAM" id="SSF47413">
    <property type="entry name" value="lambda repressor-like DNA-binding domains"/>
    <property type="match status" value="1"/>
</dbReference>
<evidence type="ECO:0000256" key="2">
    <source>
        <dbReference type="ARBA" id="ARBA00023125"/>
    </source>
</evidence>
<reference evidence="6" key="1">
    <citation type="journal article" date="2018" name="Front. Microbiol.">
        <title>Genome-Based Analysis Reveals the Taxonomy and Diversity of the Family Idiomarinaceae.</title>
        <authorList>
            <person name="Liu Y."/>
            <person name="Lai Q."/>
            <person name="Shao Z."/>
        </authorList>
    </citation>
    <scope>NUCLEOTIDE SEQUENCE [LARGE SCALE GENOMIC DNA]</scope>
    <source>
        <strain evidence="6">SN-14</strain>
    </source>
</reference>
<dbReference type="InterPro" id="IPR010982">
    <property type="entry name" value="Lambda_DNA-bd_dom_sf"/>
</dbReference>
<keyword evidence="3" id="KW-0804">Transcription</keyword>
<evidence type="ECO:0000259" key="4">
    <source>
        <dbReference type="PROSITE" id="PS50932"/>
    </source>
</evidence>
<dbReference type="Gene3D" id="3.40.50.2300">
    <property type="match status" value="2"/>
</dbReference>